<dbReference type="AlphaFoldDB" id="A0A9P8BVD0"/>
<accession>A0A9P8BVD0</accession>
<sequence length="164" mass="17122">MSFNIGNSDRLPATGGGTNANYNKNPLQQAINSSQSKHDADMILTPDHPSWHADHSSAAQGSSQQNAQNNNTGGQSGPGAPYTGGHANTGNTGPFRAGPDHESYLPSNAVPQGARFDPIVPEDVRQSLPNRNAAGHHQGQGRPGQNPPGFASGEPDYDELLPPN</sequence>
<dbReference type="OrthoDB" id="68090at2759"/>
<feature type="compositionally biased region" description="Low complexity" evidence="1">
    <location>
        <begin position="56"/>
        <end position="73"/>
    </location>
</feature>
<name>A0A9P8BVD0_9FUNG</name>
<feature type="compositionally biased region" description="Polar residues" evidence="1">
    <location>
        <begin position="19"/>
        <end position="35"/>
    </location>
</feature>
<reference evidence="2" key="1">
    <citation type="submission" date="2021-06" db="EMBL/GenBank/DDBJ databases">
        <title>Genome Sequence of Mortierella hyaline Strain SCG-10, a Cold-Adapted, Nitrate-Reducing Fungus Isolated from Soil in Minnesota, USA.</title>
        <authorList>
            <person name="Aldossari N."/>
        </authorList>
    </citation>
    <scope>NUCLEOTIDE SEQUENCE</scope>
    <source>
        <strain evidence="2">SCG-10</strain>
    </source>
</reference>
<protein>
    <submittedName>
        <fullName evidence="2">Uncharacterized protein</fullName>
    </submittedName>
</protein>
<feature type="region of interest" description="Disordered" evidence="1">
    <location>
        <begin position="1"/>
        <end position="164"/>
    </location>
</feature>
<keyword evidence="3" id="KW-1185">Reference proteome</keyword>
<evidence type="ECO:0000256" key="1">
    <source>
        <dbReference type="SAM" id="MobiDB-lite"/>
    </source>
</evidence>
<evidence type="ECO:0000313" key="3">
    <source>
        <dbReference type="Proteomes" id="UP000707451"/>
    </source>
</evidence>
<proteinExistence type="predicted"/>
<evidence type="ECO:0000313" key="2">
    <source>
        <dbReference type="EMBL" id="KAG9066807.1"/>
    </source>
</evidence>
<dbReference type="EMBL" id="JAHRHY010000009">
    <property type="protein sequence ID" value="KAG9066807.1"/>
    <property type="molecule type" value="Genomic_DNA"/>
</dbReference>
<dbReference type="Proteomes" id="UP000707451">
    <property type="component" value="Unassembled WGS sequence"/>
</dbReference>
<gene>
    <name evidence="2" type="ORF">KI688_012719</name>
</gene>
<organism evidence="2 3">
    <name type="scientific">Linnemannia hyalina</name>
    <dbReference type="NCBI Taxonomy" id="64524"/>
    <lineage>
        <taxon>Eukaryota</taxon>
        <taxon>Fungi</taxon>
        <taxon>Fungi incertae sedis</taxon>
        <taxon>Mucoromycota</taxon>
        <taxon>Mortierellomycotina</taxon>
        <taxon>Mortierellomycetes</taxon>
        <taxon>Mortierellales</taxon>
        <taxon>Mortierellaceae</taxon>
        <taxon>Linnemannia</taxon>
    </lineage>
</organism>
<comment type="caution">
    <text evidence="2">The sequence shown here is derived from an EMBL/GenBank/DDBJ whole genome shotgun (WGS) entry which is preliminary data.</text>
</comment>
<feature type="compositionally biased region" description="Acidic residues" evidence="1">
    <location>
        <begin position="155"/>
        <end position="164"/>
    </location>
</feature>